<sequence>MSDFPAGAFSLDHRPDLGILIGRWLRNLPPPELQATYRVMLEEARAHSSCRYWLLDLRRRPVTEVDLNVWISEQFTPVIATDMGGALFTAFLVGPDQQAAIESEHMSNYLRQLADLELYPNFFDNEADAVTWLADLRERAGGR</sequence>
<keyword evidence="2" id="KW-1185">Reference proteome</keyword>
<dbReference type="Proteomes" id="UP001501153">
    <property type="component" value="Unassembled WGS sequence"/>
</dbReference>
<organism evidence="1 2">
    <name type="scientific">Hymenobacter saemangeumensis</name>
    <dbReference type="NCBI Taxonomy" id="1084522"/>
    <lineage>
        <taxon>Bacteria</taxon>
        <taxon>Pseudomonadati</taxon>
        <taxon>Bacteroidota</taxon>
        <taxon>Cytophagia</taxon>
        <taxon>Cytophagales</taxon>
        <taxon>Hymenobacteraceae</taxon>
        <taxon>Hymenobacter</taxon>
    </lineage>
</organism>
<proteinExistence type="predicted"/>
<protein>
    <recommendedName>
        <fullName evidence="3">STAS/SEC14 domain-containing protein</fullName>
    </recommendedName>
</protein>
<accession>A0ABP8I0J9</accession>
<name>A0ABP8I0J9_9BACT</name>
<evidence type="ECO:0000313" key="1">
    <source>
        <dbReference type="EMBL" id="GAA4348735.1"/>
    </source>
</evidence>
<evidence type="ECO:0000313" key="2">
    <source>
        <dbReference type="Proteomes" id="UP001501153"/>
    </source>
</evidence>
<evidence type="ECO:0008006" key="3">
    <source>
        <dbReference type="Google" id="ProtNLM"/>
    </source>
</evidence>
<comment type="caution">
    <text evidence="1">The sequence shown here is derived from an EMBL/GenBank/DDBJ whole genome shotgun (WGS) entry which is preliminary data.</text>
</comment>
<reference evidence="2" key="1">
    <citation type="journal article" date="2019" name="Int. J. Syst. Evol. Microbiol.">
        <title>The Global Catalogue of Microorganisms (GCM) 10K type strain sequencing project: providing services to taxonomists for standard genome sequencing and annotation.</title>
        <authorList>
            <consortium name="The Broad Institute Genomics Platform"/>
            <consortium name="The Broad Institute Genome Sequencing Center for Infectious Disease"/>
            <person name="Wu L."/>
            <person name="Ma J."/>
        </authorList>
    </citation>
    <scope>NUCLEOTIDE SEQUENCE [LARGE SCALE GENOMIC DNA]</scope>
    <source>
        <strain evidence="2">JCM 17923</strain>
    </source>
</reference>
<dbReference type="EMBL" id="BAABGZ010000008">
    <property type="protein sequence ID" value="GAA4348735.1"/>
    <property type="molecule type" value="Genomic_DNA"/>
</dbReference>
<dbReference type="RefSeq" id="WP_345233478.1">
    <property type="nucleotide sequence ID" value="NZ_BAABGZ010000008.1"/>
</dbReference>
<gene>
    <name evidence="1" type="ORF">GCM10023185_04920</name>
</gene>